<evidence type="ECO:0000313" key="4">
    <source>
        <dbReference type="Proteomes" id="UP000566819"/>
    </source>
</evidence>
<protein>
    <recommendedName>
        <fullName evidence="2">Inositol polyphosphate-related phosphatase domain-containing protein</fullName>
    </recommendedName>
</protein>
<comment type="caution">
    <text evidence="3">The sequence shown here is derived from an EMBL/GenBank/DDBJ whole genome shotgun (WGS) entry which is preliminary data.</text>
</comment>
<dbReference type="InterPro" id="IPR000300">
    <property type="entry name" value="IPPc"/>
</dbReference>
<dbReference type="PANTHER" id="PTHR11200:SF286">
    <property type="entry name" value="5-PHOSPHATASE, PUTATIVE (AFU_ORTHOLOGUE AFUA_5G07600)-RELATED"/>
    <property type="match status" value="1"/>
</dbReference>
<gene>
    <name evidence="3" type="ORF">G7Y89_g11778</name>
</gene>
<dbReference type="SMART" id="SM00128">
    <property type="entry name" value="IPPc"/>
    <property type="match status" value="1"/>
</dbReference>
<feature type="transmembrane region" description="Helical" evidence="1">
    <location>
        <begin position="420"/>
        <end position="438"/>
    </location>
</feature>
<dbReference type="GO" id="GO:0046856">
    <property type="term" value="P:phosphatidylinositol dephosphorylation"/>
    <property type="evidence" value="ECO:0007669"/>
    <property type="project" value="InterPro"/>
</dbReference>
<dbReference type="Gene3D" id="3.60.10.10">
    <property type="entry name" value="Endonuclease/exonuclease/phosphatase"/>
    <property type="match status" value="1"/>
</dbReference>
<dbReference type="GO" id="GO:0004439">
    <property type="term" value="F:phosphatidylinositol-4,5-bisphosphate 5-phosphatase activity"/>
    <property type="evidence" value="ECO:0007669"/>
    <property type="project" value="TreeGrafter"/>
</dbReference>
<proteinExistence type="predicted"/>
<evidence type="ECO:0000256" key="1">
    <source>
        <dbReference type="SAM" id="Phobius"/>
    </source>
</evidence>
<evidence type="ECO:0000259" key="2">
    <source>
        <dbReference type="SMART" id="SM00128"/>
    </source>
</evidence>
<evidence type="ECO:0000313" key="3">
    <source>
        <dbReference type="EMBL" id="KAF4626378.1"/>
    </source>
</evidence>
<dbReference type="PANTHER" id="PTHR11200">
    <property type="entry name" value="INOSITOL 5-PHOSPHATASE"/>
    <property type="match status" value="1"/>
</dbReference>
<dbReference type="OrthoDB" id="62798at2759"/>
<dbReference type="Proteomes" id="UP000566819">
    <property type="component" value="Unassembled WGS sequence"/>
</dbReference>
<keyword evidence="1" id="KW-0472">Membrane</keyword>
<keyword evidence="4" id="KW-1185">Reference proteome</keyword>
<name>A0A8H4RBC8_9HELO</name>
<dbReference type="InterPro" id="IPR036691">
    <property type="entry name" value="Endo/exonu/phosph_ase_sf"/>
</dbReference>
<feature type="domain" description="Inositol polyphosphate-related phosphatase" evidence="2">
    <location>
        <begin position="8"/>
        <end position="371"/>
    </location>
</feature>
<sequence>MADNSTIPDLSVYILTFNCGLSPIDIDAFASQLFAGVTTSTPPDILALSLQEIAPIPKAFIGGTFLVPYFSRFYHAVQKAAYKLSNSSASPIYTPIAARNLGLTGIMLFAKDAEAIQNIETGGVGVGIAEMGNKGAVGVRFTYQRGGSSTELTFIAAHLAAMESELKRRNEDWKNIVRGLVFKSTASDSKENATSLSAEARPLLSISPRDSSIYKPTSHLFVAGDLNYRTSTLSPAPNDHADTFPQPHNDRSSPNHFSVLFENDQLNQERRAGRTCHGLIEAPVTFPPTYKYDSREPFLTPDEDLSQWHWAKHRWPSWCDRILYLDIPSWLSATKPGVKITTHKYSALPLMPTSDHRPVTLEVSIPLVPIPSPSEDEEGDDPRISPPFEINVDWKSRRDRARILELVVGFSMYCTTTLEGAGIVVAMVVGAAGAYFAIRSMLDI</sequence>
<dbReference type="Pfam" id="PF22669">
    <property type="entry name" value="Exo_endo_phos2"/>
    <property type="match status" value="1"/>
</dbReference>
<dbReference type="EMBL" id="JAAMPI010001163">
    <property type="protein sequence ID" value="KAF4626378.1"/>
    <property type="molecule type" value="Genomic_DNA"/>
</dbReference>
<accession>A0A8H4RBC8</accession>
<keyword evidence="1" id="KW-1133">Transmembrane helix</keyword>
<dbReference type="SUPFAM" id="SSF56219">
    <property type="entry name" value="DNase I-like"/>
    <property type="match status" value="1"/>
</dbReference>
<dbReference type="AlphaFoldDB" id="A0A8H4RBC8"/>
<keyword evidence="1" id="KW-0812">Transmembrane</keyword>
<reference evidence="3 4" key="1">
    <citation type="submission" date="2020-03" db="EMBL/GenBank/DDBJ databases">
        <title>Draft Genome Sequence of Cudoniella acicularis.</title>
        <authorList>
            <person name="Buettner E."/>
            <person name="Kellner H."/>
        </authorList>
    </citation>
    <scope>NUCLEOTIDE SEQUENCE [LARGE SCALE GENOMIC DNA]</scope>
    <source>
        <strain evidence="3 4">DSM 108380</strain>
    </source>
</reference>
<dbReference type="InterPro" id="IPR046985">
    <property type="entry name" value="IP5"/>
</dbReference>
<organism evidence="3 4">
    <name type="scientific">Cudoniella acicularis</name>
    <dbReference type="NCBI Taxonomy" id="354080"/>
    <lineage>
        <taxon>Eukaryota</taxon>
        <taxon>Fungi</taxon>
        <taxon>Dikarya</taxon>
        <taxon>Ascomycota</taxon>
        <taxon>Pezizomycotina</taxon>
        <taxon>Leotiomycetes</taxon>
        <taxon>Helotiales</taxon>
        <taxon>Tricladiaceae</taxon>
        <taxon>Cudoniella</taxon>
    </lineage>
</organism>